<comment type="caution">
    <text evidence="1">The sequence shown here is derived from an EMBL/GenBank/DDBJ whole genome shotgun (WGS) entry which is preliminary data.</text>
</comment>
<protein>
    <submittedName>
        <fullName evidence="1">Uncharacterized protein</fullName>
    </submittedName>
</protein>
<name>A0ABW3U7X7_9GAMM</name>
<keyword evidence="2" id="KW-1185">Reference proteome</keyword>
<proteinExistence type="predicted"/>
<dbReference type="EMBL" id="JBHTLR010000005">
    <property type="protein sequence ID" value="MFD1215925.1"/>
    <property type="molecule type" value="Genomic_DNA"/>
</dbReference>
<accession>A0ABW3U7X7</accession>
<reference evidence="2" key="1">
    <citation type="journal article" date="2019" name="Int. J. Syst. Evol. Microbiol.">
        <title>The Global Catalogue of Microorganisms (GCM) 10K type strain sequencing project: providing services to taxonomists for standard genome sequencing and annotation.</title>
        <authorList>
            <consortium name="The Broad Institute Genomics Platform"/>
            <consortium name="The Broad Institute Genome Sequencing Center for Infectious Disease"/>
            <person name="Wu L."/>
            <person name="Ma J."/>
        </authorList>
    </citation>
    <scope>NUCLEOTIDE SEQUENCE [LARGE SCALE GENOMIC DNA]</scope>
    <source>
        <strain evidence="2">CCUG 54356</strain>
    </source>
</reference>
<evidence type="ECO:0000313" key="1">
    <source>
        <dbReference type="EMBL" id="MFD1215925.1"/>
    </source>
</evidence>
<organism evidence="1 2">
    <name type="scientific">Microbulbifer celer</name>
    <dbReference type="NCBI Taxonomy" id="435905"/>
    <lineage>
        <taxon>Bacteria</taxon>
        <taxon>Pseudomonadati</taxon>
        <taxon>Pseudomonadota</taxon>
        <taxon>Gammaproteobacteria</taxon>
        <taxon>Cellvibrionales</taxon>
        <taxon>Microbulbiferaceae</taxon>
        <taxon>Microbulbifer</taxon>
    </lineage>
</organism>
<evidence type="ECO:0000313" key="2">
    <source>
        <dbReference type="Proteomes" id="UP001597264"/>
    </source>
</evidence>
<dbReference type="Proteomes" id="UP001597264">
    <property type="component" value="Unassembled WGS sequence"/>
</dbReference>
<gene>
    <name evidence="1" type="ORF">ACFQ2X_04880</name>
</gene>
<sequence>MSQLPASASYTGVKPYRPAGAGRTLFANSQNQQMLDGFWALAEEDSSQGYHAKAVKKAVNELRGCTAPVNSYMKDGNPNRRCVAFSGFEIEYELGNYYSGPQTDVTIVDIRCTKQDARAERKPALWDIGFNENSQEWKSAIHPTPVIKSTKSVSGTSKDPIKVGINGYAADLAHAARMLPIHILKGNKKLITDFKNKGYYLLYTPQSKSISKAGWSFLRDLGKVSESDMQSARILSHQIIQAHKKQLHVEWTSHRGGSKVLTEAMRLVKNSSVNLEQRQRIFLSDHTSSQYDADILRRAIGMDTSDEKWHNATPGIAQLIGGKDIGTADVACSINELLNHTPADERMDKLIDAAEKGFKTGKSAYTFGVTIAGLATKFGITRGVAATVIHVIASSIPKYNEDYHSGNLSPYKAMLKRGK</sequence>
<dbReference type="RefSeq" id="WP_230436249.1">
    <property type="nucleotide sequence ID" value="NZ_CP087715.1"/>
</dbReference>